<dbReference type="EMBL" id="CAWUPB010000913">
    <property type="protein sequence ID" value="CAK7329722.1"/>
    <property type="molecule type" value="Genomic_DNA"/>
</dbReference>
<reference evidence="1 2" key="1">
    <citation type="submission" date="2024-01" db="EMBL/GenBank/DDBJ databases">
        <authorList>
            <person name="Waweru B."/>
        </authorList>
    </citation>
    <scope>NUCLEOTIDE SEQUENCE [LARGE SCALE GENOMIC DNA]</scope>
</reference>
<evidence type="ECO:0000313" key="2">
    <source>
        <dbReference type="Proteomes" id="UP001314170"/>
    </source>
</evidence>
<dbReference type="AlphaFoldDB" id="A0AAV1R9P0"/>
<accession>A0AAV1R9P0</accession>
<gene>
    <name evidence="1" type="ORF">DCAF_LOCUS7479</name>
</gene>
<sequence length="109" mass="12476">MTEPESDDWSNQSIYHGKLRNPKGIIGQTDVFVMQQRPSLKAMIGRTDVFIMEQLLSPEVRSPLLRTLNQDSAKMPNQRKISNVILCIYMTVRSSLPFVKPEEKLGLDE</sequence>
<proteinExistence type="predicted"/>
<organism evidence="1 2">
    <name type="scientific">Dovyalis caffra</name>
    <dbReference type="NCBI Taxonomy" id="77055"/>
    <lineage>
        <taxon>Eukaryota</taxon>
        <taxon>Viridiplantae</taxon>
        <taxon>Streptophyta</taxon>
        <taxon>Embryophyta</taxon>
        <taxon>Tracheophyta</taxon>
        <taxon>Spermatophyta</taxon>
        <taxon>Magnoliopsida</taxon>
        <taxon>eudicotyledons</taxon>
        <taxon>Gunneridae</taxon>
        <taxon>Pentapetalae</taxon>
        <taxon>rosids</taxon>
        <taxon>fabids</taxon>
        <taxon>Malpighiales</taxon>
        <taxon>Salicaceae</taxon>
        <taxon>Flacourtieae</taxon>
        <taxon>Dovyalis</taxon>
    </lineage>
</organism>
<evidence type="ECO:0000313" key="1">
    <source>
        <dbReference type="EMBL" id="CAK7329722.1"/>
    </source>
</evidence>
<name>A0AAV1R9P0_9ROSI</name>
<comment type="caution">
    <text evidence="1">The sequence shown here is derived from an EMBL/GenBank/DDBJ whole genome shotgun (WGS) entry which is preliminary data.</text>
</comment>
<protein>
    <submittedName>
        <fullName evidence="1">Uncharacterized protein</fullName>
    </submittedName>
</protein>
<dbReference type="Proteomes" id="UP001314170">
    <property type="component" value="Unassembled WGS sequence"/>
</dbReference>
<keyword evidence="2" id="KW-1185">Reference proteome</keyword>